<dbReference type="InterPro" id="IPR000700">
    <property type="entry name" value="PAS-assoc_C"/>
</dbReference>
<dbReference type="InterPro" id="IPR011712">
    <property type="entry name" value="Sig_transdc_His_kin_sub3_dim/P"/>
</dbReference>
<evidence type="ECO:0000256" key="1">
    <source>
        <dbReference type="ARBA" id="ARBA00002479"/>
    </source>
</evidence>
<keyword evidence="3" id="KW-0716">Sensory transduction</keyword>
<dbReference type="GO" id="GO:0009637">
    <property type="term" value="P:response to blue light"/>
    <property type="evidence" value="ECO:0007669"/>
    <property type="project" value="UniProtKB-ARBA"/>
</dbReference>
<evidence type="ECO:0000256" key="8">
    <source>
        <dbReference type="SAM" id="Coils"/>
    </source>
</evidence>
<dbReference type="InterPro" id="IPR036890">
    <property type="entry name" value="HATPase_C_sf"/>
</dbReference>
<keyword evidence="12" id="KW-1185">Reference proteome</keyword>
<organism evidence="11 12">
    <name type="scientific">Ricinus communis</name>
    <name type="common">Castor bean</name>
    <dbReference type="NCBI Taxonomy" id="3988"/>
    <lineage>
        <taxon>Eukaryota</taxon>
        <taxon>Viridiplantae</taxon>
        <taxon>Streptophyta</taxon>
        <taxon>Embryophyta</taxon>
        <taxon>Tracheophyta</taxon>
        <taxon>Spermatophyta</taxon>
        <taxon>Magnoliopsida</taxon>
        <taxon>eudicotyledons</taxon>
        <taxon>Gunneridae</taxon>
        <taxon>Pentapetalae</taxon>
        <taxon>rosids</taxon>
        <taxon>fabids</taxon>
        <taxon>Malpighiales</taxon>
        <taxon>Euphorbiaceae</taxon>
        <taxon>Acalyphoideae</taxon>
        <taxon>Acalypheae</taxon>
        <taxon>Ricinus</taxon>
    </lineage>
</organism>
<dbReference type="eggNOG" id="ENOG502SYWY">
    <property type="taxonomic scope" value="Eukaryota"/>
</dbReference>
<feature type="domain" description="PAC" evidence="10">
    <location>
        <begin position="23"/>
        <end position="75"/>
    </location>
</feature>
<keyword evidence="4" id="KW-0808">Transferase</keyword>
<dbReference type="GO" id="GO:0007165">
    <property type="term" value="P:signal transduction"/>
    <property type="evidence" value="ECO:0000318"/>
    <property type="project" value="GO_Central"/>
</dbReference>
<name>B9TFE8_RICCO</name>
<dbReference type="Proteomes" id="UP000008311">
    <property type="component" value="Unassembled WGS sequence"/>
</dbReference>
<dbReference type="SMART" id="SM00086">
    <property type="entry name" value="PAC"/>
    <property type="match status" value="1"/>
</dbReference>
<dbReference type="InterPro" id="IPR001610">
    <property type="entry name" value="PAC"/>
</dbReference>
<evidence type="ECO:0000256" key="4">
    <source>
        <dbReference type="ARBA" id="ARBA00022679"/>
    </source>
</evidence>
<comment type="function">
    <text evidence="1">Regulatory photoreceptor which exists in two forms that are reversibly interconvertible by light: the Pr form that absorbs maximally in the red region of the spectrum and the Pfr form that absorbs maximally in the far-red region. Photoconversion of Pr to Pfr induces an array of morphogenic responses, whereas reconversion of Pfr to Pr cancels the induction of those responses. Pfr controls the expression of a number of nuclear genes including those encoding the small subunit of ribulose-bisphosphate carboxylase, chlorophyll A/B binding protein, protochlorophyllide reductase, rRNA, etc. It also controls the expression of its own gene(s) in a negative feedback fashion.</text>
</comment>
<dbReference type="Pfam" id="PF02518">
    <property type="entry name" value="HATPase_c"/>
    <property type="match status" value="1"/>
</dbReference>
<dbReference type="GO" id="GO:0000155">
    <property type="term" value="F:phosphorelay sensor kinase activity"/>
    <property type="evidence" value="ECO:0000318"/>
    <property type="project" value="GO_Central"/>
</dbReference>
<dbReference type="CDD" id="cd00130">
    <property type="entry name" value="PAS"/>
    <property type="match status" value="1"/>
</dbReference>
<keyword evidence="7" id="KW-0675">Receptor</keyword>
<dbReference type="PANTHER" id="PTHR24421:SF59">
    <property type="entry name" value="OXYGEN SENSOR HISTIDINE KINASE NREB"/>
    <property type="match status" value="1"/>
</dbReference>
<feature type="coiled-coil region" evidence="8">
    <location>
        <begin position="69"/>
        <end position="96"/>
    </location>
</feature>
<evidence type="ECO:0000256" key="7">
    <source>
        <dbReference type="ARBA" id="ARBA00023170"/>
    </source>
</evidence>
<keyword evidence="6" id="KW-0157">Chromophore</keyword>
<keyword evidence="2" id="KW-0600">Photoreceptor protein</keyword>
<dbReference type="InterPro" id="IPR005467">
    <property type="entry name" value="His_kinase_dom"/>
</dbReference>
<dbReference type="AlphaFoldDB" id="B9TFE8"/>
<keyword evidence="5 11" id="KW-0418">Kinase</keyword>
<dbReference type="InterPro" id="IPR003594">
    <property type="entry name" value="HATPase_dom"/>
</dbReference>
<dbReference type="GO" id="GO:0009881">
    <property type="term" value="F:photoreceptor activity"/>
    <property type="evidence" value="ECO:0007669"/>
    <property type="project" value="UniProtKB-KW"/>
</dbReference>
<reference evidence="12" key="1">
    <citation type="journal article" date="2010" name="Nat. Biotechnol.">
        <title>Draft genome sequence of the oilseed species Ricinus communis.</title>
        <authorList>
            <person name="Chan A.P."/>
            <person name="Crabtree J."/>
            <person name="Zhao Q."/>
            <person name="Lorenzi H."/>
            <person name="Orvis J."/>
            <person name="Puiu D."/>
            <person name="Melake-Berhan A."/>
            <person name="Jones K.M."/>
            <person name="Redman J."/>
            <person name="Chen G."/>
            <person name="Cahoon E.B."/>
            <person name="Gedil M."/>
            <person name="Stanke M."/>
            <person name="Haas B.J."/>
            <person name="Wortman J.R."/>
            <person name="Fraser-Liggett C.M."/>
            <person name="Ravel J."/>
            <person name="Rabinowicz P.D."/>
        </authorList>
    </citation>
    <scope>NUCLEOTIDE SEQUENCE [LARGE SCALE GENOMIC DNA]</scope>
    <source>
        <strain evidence="12">cv. Hale</strain>
    </source>
</reference>
<evidence type="ECO:0000256" key="6">
    <source>
        <dbReference type="ARBA" id="ARBA00022991"/>
    </source>
</evidence>
<evidence type="ECO:0000256" key="5">
    <source>
        <dbReference type="ARBA" id="ARBA00022777"/>
    </source>
</evidence>
<proteinExistence type="predicted"/>
<dbReference type="Gene3D" id="3.30.565.10">
    <property type="entry name" value="Histidine kinase-like ATPase, C-terminal domain"/>
    <property type="match status" value="1"/>
</dbReference>
<dbReference type="Pfam" id="PF07730">
    <property type="entry name" value="HisKA_3"/>
    <property type="match status" value="1"/>
</dbReference>
<accession>B9TFE8</accession>
<dbReference type="SMART" id="SM00387">
    <property type="entry name" value="HATPase_c"/>
    <property type="match status" value="1"/>
</dbReference>
<evidence type="ECO:0000313" key="11">
    <source>
        <dbReference type="EMBL" id="EEF25417.1"/>
    </source>
</evidence>
<dbReference type="SUPFAM" id="SSF55874">
    <property type="entry name" value="ATPase domain of HSP90 chaperone/DNA topoisomerase II/histidine kinase"/>
    <property type="match status" value="1"/>
</dbReference>
<dbReference type="STRING" id="3988.B9TFE8"/>
<evidence type="ECO:0000256" key="3">
    <source>
        <dbReference type="ARBA" id="ARBA00022606"/>
    </source>
</evidence>
<sequence>MLPEERDATLAAVIRSRVHGEPLRLEYRLRARTGEVLWFRDQADFVCDEAGRPLFMQGTLIDITVNKLAEQHLAQSQDALRALAAYQERIKENERQRIAREIHDELGGLLTGIKAYISVVGERCRQAGRMPDPLLDDAAALAQDAMDTVRRVIADLRPSVLDQLGIWEALEWYVSQAAQRSCLAYECETDPDAARVELDAERSIMLFRIVQEAMTNVQRHAAASTVRLHVRYADGGVLVALEDDGRGIPAGAQLSRTSWGILGMQERSRSLGGELTLAPRPGSGTVMSLRIPMEERHVA</sequence>
<dbReference type="Gene3D" id="3.30.450.20">
    <property type="entry name" value="PAS domain"/>
    <property type="match status" value="1"/>
</dbReference>
<evidence type="ECO:0000259" key="10">
    <source>
        <dbReference type="PROSITE" id="PS50113"/>
    </source>
</evidence>
<evidence type="ECO:0000256" key="2">
    <source>
        <dbReference type="ARBA" id="ARBA00022543"/>
    </source>
</evidence>
<dbReference type="GO" id="GO:0005886">
    <property type="term" value="C:plasma membrane"/>
    <property type="evidence" value="ECO:0000318"/>
    <property type="project" value="GO_Central"/>
</dbReference>
<dbReference type="PROSITE" id="PS50109">
    <property type="entry name" value="HIS_KIN"/>
    <property type="match status" value="1"/>
</dbReference>
<dbReference type="Pfam" id="PF08447">
    <property type="entry name" value="PAS_3"/>
    <property type="match status" value="1"/>
</dbReference>
<gene>
    <name evidence="11" type="ORF">RCOM_1882420</name>
</gene>
<dbReference type="GO" id="GO:0046983">
    <property type="term" value="F:protein dimerization activity"/>
    <property type="evidence" value="ECO:0007669"/>
    <property type="project" value="InterPro"/>
</dbReference>
<dbReference type="PROSITE" id="PS50113">
    <property type="entry name" value="PAC"/>
    <property type="match status" value="1"/>
</dbReference>
<dbReference type="CDD" id="cd16917">
    <property type="entry name" value="HATPase_UhpB-NarQ-NarX-like"/>
    <property type="match status" value="1"/>
</dbReference>
<dbReference type="EMBL" id="EQ979738">
    <property type="protein sequence ID" value="EEF25417.1"/>
    <property type="molecule type" value="Genomic_DNA"/>
</dbReference>
<evidence type="ECO:0000313" key="12">
    <source>
        <dbReference type="Proteomes" id="UP000008311"/>
    </source>
</evidence>
<protein>
    <submittedName>
        <fullName evidence="11">Sensory transduction histidine kinase, putative</fullName>
    </submittedName>
</protein>
<dbReference type="InParanoid" id="B9TFE8"/>
<dbReference type="InterPro" id="IPR000014">
    <property type="entry name" value="PAS"/>
</dbReference>
<dbReference type="SUPFAM" id="SSF55785">
    <property type="entry name" value="PYP-like sensor domain (PAS domain)"/>
    <property type="match status" value="1"/>
</dbReference>
<dbReference type="PANTHER" id="PTHR24421">
    <property type="entry name" value="NITRATE/NITRITE SENSOR PROTEIN NARX-RELATED"/>
    <property type="match status" value="1"/>
</dbReference>
<dbReference type="InterPro" id="IPR050482">
    <property type="entry name" value="Sensor_HK_TwoCompSys"/>
</dbReference>
<dbReference type="InterPro" id="IPR035965">
    <property type="entry name" value="PAS-like_dom_sf"/>
</dbReference>
<dbReference type="InterPro" id="IPR013655">
    <property type="entry name" value="PAS_fold_3"/>
</dbReference>
<evidence type="ECO:0000259" key="9">
    <source>
        <dbReference type="PROSITE" id="PS50109"/>
    </source>
</evidence>
<feature type="domain" description="Histidine kinase" evidence="9">
    <location>
        <begin position="101"/>
        <end position="295"/>
    </location>
</feature>
<dbReference type="Gene3D" id="1.20.5.1930">
    <property type="match status" value="1"/>
</dbReference>
<keyword evidence="8" id="KW-0175">Coiled coil</keyword>